<feature type="region of interest" description="Disordered" evidence="1">
    <location>
        <begin position="141"/>
        <end position="221"/>
    </location>
</feature>
<dbReference type="AlphaFoldDB" id="A0AAD8J7T5"/>
<dbReference type="EMBL" id="JAUIZM010000002">
    <property type="protein sequence ID" value="KAK1399455.1"/>
    <property type="molecule type" value="Genomic_DNA"/>
</dbReference>
<keyword evidence="2" id="KW-1133">Transmembrane helix</keyword>
<dbReference type="Pfam" id="PF13963">
    <property type="entry name" value="Transpos_assoc"/>
    <property type="match status" value="1"/>
</dbReference>
<dbReference type="Proteomes" id="UP001237642">
    <property type="component" value="Unassembled WGS sequence"/>
</dbReference>
<sequence length="403" mass="45975">MASDRSWMHHRFDARNNITEEYKLGVQNFISVALRGEVDSKGRIRCPCKECGNSWSKLPDNVTYDLYRYGIMESYTTWIFHGEKHRSRVEAETSSGLDKWTGKQIHSHNYRVPEPFQNQEMFKSCWVLVLFLILMAVGASGSGSAGSRVTGNRGGDGRDGNRARSRGRGRGRGQGGRREEMGRGNARDHEENEDEEDCEQEGGSEGEEEGNDEEQIDTTIFGRAPRSICDGDYKKKPMLGQPKLGVDFYQYPPEFSGDKIKELEGDSVVKKHLKTNLRCYMNGWKTDGLTRVEEARKKRDTRASLLNCPPYYLSEPAWNGLVEYWETEGFSKMSENGKANVKKADIKHCSGAKPFDHRYEELEEKSKKPLTVLEKFDASYKKKGQVEEIARKLKVCFALDHYS</sequence>
<dbReference type="Pfam" id="PF03004">
    <property type="entry name" value="Transposase_24"/>
    <property type="match status" value="1"/>
</dbReference>
<evidence type="ECO:0000313" key="5">
    <source>
        <dbReference type="Proteomes" id="UP001237642"/>
    </source>
</evidence>
<evidence type="ECO:0000256" key="1">
    <source>
        <dbReference type="SAM" id="MobiDB-lite"/>
    </source>
</evidence>
<organism evidence="4 5">
    <name type="scientific">Heracleum sosnowskyi</name>
    <dbReference type="NCBI Taxonomy" id="360622"/>
    <lineage>
        <taxon>Eukaryota</taxon>
        <taxon>Viridiplantae</taxon>
        <taxon>Streptophyta</taxon>
        <taxon>Embryophyta</taxon>
        <taxon>Tracheophyta</taxon>
        <taxon>Spermatophyta</taxon>
        <taxon>Magnoliopsida</taxon>
        <taxon>eudicotyledons</taxon>
        <taxon>Gunneridae</taxon>
        <taxon>Pentapetalae</taxon>
        <taxon>asterids</taxon>
        <taxon>campanulids</taxon>
        <taxon>Apiales</taxon>
        <taxon>Apiaceae</taxon>
        <taxon>Apioideae</taxon>
        <taxon>apioid superclade</taxon>
        <taxon>Tordylieae</taxon>
        <taxon>Tordyliinae</taxon>
        <taxon>Heracleum</taxon>
    </lineage>
</organism>
<feature type="transmembrane region" description="Helical" evidence="2">
    <location>
        <begin position="125"/>
        <end position="143"/>
    </location>
</feature>
<protein>
    <recommendedName>
        <fullName evidence="3">Transposase-associated domain-containing protein</fullName>
    </recommendedName>
</protein>
<feature type="domain" description="Transposase-associated" evidence="3">
    <location>
        <begin position="5"/>
        <end position="83"/>
    </location>
</feature>
<evidence type="ECO:0000313" key="4">
    <source>
        <dbReference type="EMBL" id="KAK1399455.1"/>
    </source>
</evidence>
<keyword evidence="2" id="KW-0472">Membrane</keyword>
<name>A0AAD8J7T5_9APIA</name>
<dbReference type="InterPro" id="IPR029480">
    <property type="entry name" value="Transpos_assoc"/>
</dbReference>
<evidence type="ECO:0000256" key="2">
    <source>
        <dbReference type="SAM" id="Phobius"/>
    </source>
</evidence>
<reference evidence="4" key="2">
    <citation type="submission" date="2023-05" db="EMBL/GenBank/DDBJ databases">
        <authorList>
            <person name="Schelkunov M.I."/>
        </authorList>
    </citation>
    <scope>NUCLEOTIDE SEQUENCE</scope>
    <source>
        <strain evidence="4">Hsosn_3</strain>
        <tissue evidence="4">Leaf</tissue>
    </source>
</reference>
<accession>A0AAD8J7T5</accession>
<evidence type="ECO:0000259" key="3">
    <source>
        <dbReference type="Pfam" id="PF13963"/>
    </source>
</evidence>
<feature type="compositionally biased region" description="Acidic residues" evidence="1">
    <location>
        <begin position="191"/>
        <end position="216"/>
    </location>
</feature>
<comment type="caution">
    <text evidence="4">The sequence shown here is derived from an EMBL/GenBank/DDBJ whole genome shotgun (WGS) entry which is preliminary data.</text>
</comment>
<proteinExistence type="predicted"/>
<keyword evidence="5" id="KW-1185">Reference proteome</keyword>
<reference evidence="4" key="1">
    <citation type="submission" date="2023-02" db="EMBL/GenBank/DDBJ databases">
        <title>Genome of toxic invasive species Heracleum sosnowskyi carries increased number of genes despite the absence of recent whole-genome duplications.</title>
        <authorList>
            <person name="Schelkunov M."/>
            <person name="Shtratnikova V."/>
            <person name="Makarenko M."/>
            <person name="Klepikova A."/>
            <person name="Omelchenko D."/>
            <person name="Novikova G."/>
            <person name="Obukhova E."/>
            <person name="Bogdanov V."/>
            <person name="Penin A."/>
            <person name="Logacheva M."/>
        </authorList>
    </citation>
    <scope>NUCLEOTIDE SEQUENCE</scope>
    <source>
        <strain evidence="4">Hsosn_3</strain>
        <tissue evidence="4">Leaf</tissue>
    </source>
</reference>
<keyword evidence="2" id="KW-0812">Transmembrane</keyword>
<gene>
    <name evidence="4" type="ORF">POM88_009318</name>
</gene>
<dbReference type="InterPro" id="IPR004252">
    <property type="entry name" value="Probable_transposase_24"/>
</dbReference>
<feature type="compositionally biased region" description="Basic and acidic residues" evidence="1">
    <location>
        <begin position="176"/>
        <end position="190"/>
    </location>
</feature>